<reference evidence="1 2" key="1">
    <citation type="journal article" date="2014" name="Genome Announc.">
        <title>Complete Genome Sequence of Mycoplasma bovoculi Strain M165/69T (ATCC 29104).</title>
        <authorList>
            <person name="Calcutt M.J."/>
            <person name="Foecking M.F."/>
        </authorList>
    </citation>
    <scope>NUCLEOTIDE SEQUENCE [LARGE SCALE GENOMIC DNA]</scope>
    <source>
        <strain evidence="1">M165/69</strain>
    </source>
</reference>
<dbReference type="AlphaFoldDB" id="W5UZY6"/>
<dbReference type="KEGG" id="mbc:MYB_00460"/>
<keyword evidence="1" id="KW-0449">Lipoprotein</keyword>
<evidence type="ECO:0000313" key="1">
    <source>
        <dbReference type="EMBL" id="AHH45103.1"/>
    </source>
</evidence>
<gene>
    <name evidence="1" type="primary">oppA-2</name>
    <name evidence="1" type="ORF">MYB_00460</name>
</gene>
<name>W5UZY6_9BACT</name>
<dbReference type="RefSeq" id="WP_022934905.1">
    <property type="nucleotide sequence ID" value="NZ_CP007154.1"/>
</dbReference>
<organism evidence="1 2">
    <name type="scientific">Mesomycoplasma bovoculi M165/69</name>
    <dbReference type="NCBI Taxonomy" id="743966"/>
    <lineage>
        <taxon>Bacteria</taxon>
        <taxon>Bacillati</taxon>
        <taxon>Mycoplasmatota</taxon>
        <taxon>Mycoplasmoidales</taxon>
        <taxon>Metamycoplasmataceae</taxon>
        <taxon>Mesomycoplasma</taxon>
    </lineage>
</organism>
<accession>W5UZY6</accession>
<dbReference type="NCBIfam" id="NF045850">
    <property type="entry name" value="ABC_Mplas_LP"/>
    <property type="match status" value="1"/>
</dbReference>
<dbReference type="HOGENOM" id="CLU_013802_0_0_14"/>
<dbReference type="PROSITE" id="PS51257">
    <property type="entry name" value="PROKAR_LIPOPROTEIN"/>
    <property type="match status" value="1"/>
</dbReference>
<dbReference type="EMBL" id="CP007154">
    <property type="protein sequence ID" value="AHH45103.1"/>
    <property type="molecule type" value="Genomic_DNA"/>
</dbReference>
<dbReference type="Proteomes" id="UP000019229">
    <property type="component" value="Chromosome"/>
</dbReference>
<dbReference type="OrthoDB" id="395154at2"/>
<protein>
    <submittedName>
        <fullName evidence="1">Oligopeptide ABC transporter, substrate-binding lipoprotein OppA-2</fullName>
    </submittedName>
</protein>
<proteinExistence type="predicted"/>
<keyword evidence="2" id="KW-1185">Reference proteome</keyword>
<sequence>MKKKFFIPILASVAAIPTIVSCGVQPAWQKREYFVNIDSTTASPRAFGSLYNNFSGPSAIQDYLTSSYLIQTMYEDELSIESNGIKPEDKGKKDQSLSYEIKHPSYKYLSFVNAKAILIVDKNGNEFVFDNDKHEKGRLPQGQVSLSLNINLTSDDPHSINSPTFGEKLDQAVKVQMFLKDDVYWVDVKGNQTKYKLTPRDYWYGFKWQRLGYINYRNDHGGGDAVDAKAKQNIPNYDPKADYLGSEINNLYLLQLFGFDTQDFDNEHKYIQEYTGKNAELKNQEAITFSLAKGATQSFFKGFFRKIVIPGIFRPIPSSFVDERTAKISKIVDGKKVGPYGESDEALQFGIYWYGQTFDKDMLYNSPYIQTRWDLHHRNWEINKYYPRTGWKDSINYHYNTINFLYTKYSSPEAFANSQFNSYKEGTIPMLSYNIINDSQKNLVAQDKNKYGWKLSRVETKDNLLKTYFNLLVPGSMKQNFVSQPGVEFNENYYAFNDNYAKLAYGVSRKELATGGARIVDYLTSGVGLTFRQIIANAWNLYTTQQSASPIAEPWYNFLDPDNHIKFNANSKRPRDFYDDANTIQLVDPSGKIFYTKNLDTEKQQNFNNVSDSSKQFEAPNYEVLKAEMKKILDKFYADNHLPASAKVEWTNHSWYTNTPSNWIAALEKAQKAINGLDPRLNMKLLWPISDLKQRINYIRYGVGHLSYSWWSYDYDGIGTAFDGRAQAKGVPYAILSSIYDRGENSQIAKSYPLLYKYAKAAKEFFDPFAKKGVIRPFEDWKNAPNAYDFGADKQQGNPNLTQYFLGSVVDAQVPVDPNKPDGPKKTVKVYKSFVDQINEKAKTDADKVDFDFGAESAIFNLGYQENAANSEEDLVKLSAELSSFLTFGLNDLIAISSSTPSVTLRNPNISIPYVDEYGDFTPIDMVVIKPFYKTASKINTKINEGGQ</sequence>
<dbReference type="eggNOG" id="ENOG5030MFQ">
    <property type="taxonomic scope" value="Bacteria"/>
</dbReference>
<dbReference type="STRING" id="743966.MYB_00460"/>
<evidence type="ECO:0000313" key="2">
    <source>
        <dbReference type="Proteomes" id="UP000019229"/>
    </source>
</evidence>
<dbReference type="PATRIC" id="fig|743966.3.peg.89"/>